<evidence type="ECO:0000313" key="3">
    <source>
        <dbReference type="Proteomes" id="UP000177445"/>
    </source>
</evidence>
<dbReference type="OrthoDB" id="6239796at2"/>
<keyword evidence="3" id="KW-1185">Reference proteome</keyword>
<evidence type="ECO:0000256" key="1">
    <source>
        <dbReference type="SAM" id="Phobius"/>
    </source>
</evidence>
<dbReference type="RefSeq" id="WP_070964383.1">
    <property type="nucleotide sequence ID" value="NZ_CP017715.1"/>
</dbReference>
<organism evidence="2 3">
    <name type="scientific">Marinobacter salinus</name>
    <dbReference type="NCBI Taxonomy" id="1874317"/>
    <lineage>
        <taxon>Bacteria</taxon>
        <taxon>Pseudomonadati</taxon>
        <taxon>Pseudomonadota</taxon>
        <taxon>Gammaproteobacteria</taxon>
        <taxon>Pseudomonadales</taxon>
        <taxon>Marinobacteraceae</taxon>
        <taxon>Marinobacter</taxon>
    </lineage>
</organism>
<sequence length="316" mass="35361">MGVGSSVRRRFRRFRFLFVMSLERQSRKVALFFSAGLILIFLGLYLDGRDRIFTLDAVTETASVVTSDGAFSEWRVGGAKLYKNPFATKDSATRLPESAYLLIRQGTRVDIQRHGIQDVRLTLGRTDGAVGSIVSPDDEERLLENWASLTVSSDDRPFVWPFRGTLVVGDDVSSGVDSVLLQGTVNVLEEQLFRDTRYSAGTSELDRGDKVGFWKQPEGKKHEEAVVEGFFRIEPTNQERFTEALNAIQLVAHGSADHVKVERLGSSGYQIRATSWARFLYDPLLSFFAGLGALFFAAIEIYSNVREILKDVASRD</sequence>
<accession>A0A1D9GGF0</accession>
<feature type="transmembrane region" description="Helical" evidence="1">
    <location>
        <begin position="284"/>
        <end position="305"/>
    </location>
</feature>
<name>A0A1D9GGF0_9GAMM</name>
<dbReference type="KEGG" id="msq:BKP64_00235"/>
<evidence type="ECO:0000313" key="2">
    <source>
        <dbReference type="EMBL" id="AOY86727.1"/>
    </source>
</evidence>
<dbReference type="EMBL" id="CP017715">
    <property type="protein sequence ID" value="AOY86727.1"/>
    <property type="molecule type" value="Genomic_DNA"/>
</dbReference>
<protein>
    <submittedName>
        <fullName evidence="2">Uncharacterized protein</fullName>
    </submittedName>
</protein>
<dbReference type="AlphaFoldDB" id="A0A1D9GGF0"/>
<dbReference type="Proteomes" id="UP000177445">
    <property type="component" value="Chromosome"/>
</dbReference>
<keyword evidence="1" id="KW-1133">Transmembrane helix</keyword>
<dbReference type="STRING" id="1874317.BKP64_00235"/>
<proteinExistence type="predicted"/>
<keyword evidence="1" id="KW-0472">Membrane</keyword>
<gene>
    <name evidence="2" type="ORF">BKP64_00235</name>
</gene>
<reference evidence="2 3" key="1">
    <citation type="submission" date="2016-10" db="EMBL/GenBank/DDBJ databases">
        <title>Marinobacter salinus sp. nov., a moderately halophilic bacterium isolated from a tidal flat environment.</title>
        <authorList>
            <person name="Park S.-J."/>
        </authorList>
    </citation>
    <scope>NUCLEOTIDE SEQUENCE [LARGE SCALE GENOMIC DNA]</scope>
    <source>
        <strain evidence="2 3">Hb8</strain>
    </source>
</reference>
<feature type="transmembrane region" description="Helical" evidence="1">
    <location>
        <begin position="29"/>
        <end position="46"/>
    </location>
</feature>
<keyword evidence="1" id="KW-0812">Transmembrane</keyword>